<accession>A0A2T3B173</accession>
<dbReference type="RefSeq" id="XP_024720657.1">
    <property type="nucleotide sequence ID" value="XM_024860739.1"/>
</dbReference>
<gene>
    <name evidence="1" type="ORF">M430DRAFT_101769</name>
</gene>
<dbReference type="GeneID" id="36568820"/>
<evidence type="ECO:0000313" key="1">
    <source>
        <dbReference type="EMBL" id="PSS18305.1"/>
    </source>
</evidence>
<keyword evidence="2" id="KW-1185">Reference proteome</keyword>
<name>A0A2T3B173_AMORE</name>
<dbReference type="AlphaFoldDB" id="A0A2T3B173"/>
<dbReference type="InParanoid" id="A0A2T3B173"/>
<dbReference type="SUPFAM" id="SSF52047">
    <property type="entry name" value="RNI-like"/>
    <property type="match status" value="1"/>
</dbReference>
<dbReference type="EMBL" id="KZ679011">
    <property type="protein sequence ID" value="PSS18305.1"/>
    <property type="molecule type" value="Genomic_DNA"/>
</dbReference>
<evidence type="ECO:0000313" key="2">
    <source>
        <dbReference type="Proteomes" id="UP000241818"/>
    </source>
</evidence>
<reference evidence="1 2" key="1">
    <citation type="journal article" date="2018" name="New Phytol.">
        <title>Comparative genomics and transcriptomics depict ericoid mycorrhizal fungi as versatile saprotrophs and plant mutualists.</title>
        <authorList>
            <person name="Martino E."/>
            <person name="Morin E."/>
            <person name="Grelet G.A."/>
            <person name="Kuo A."/>
            <person name="Kohler A."/>
            <person name="Daghino S."/>
            <person name="Barry K.W."/>
            <person name="Cichocki N."/>
            <person name="Clum A."/>
            <person name="Dockter R.B."/>
            <person name="Hainaut M."/>
            <person name="Kuo R.C."/>
            <person name="LaButti K."/>
            <person name="Lindahl B.D."/>
            <person name="Lindquist E.A."/>
            <person name="Lipzen A."/>
            <person name="Khouja H.R."/>
            <person name="Magnuson J."/>
            <person name="Murat C."/>
            <person name="Ohm R.A."/>
            <person name="Singer S.W."/>
            <person name="Spatafora J.W."/>
            <person name="Wang M."/>
            <person name="Veneault-Fourrey C."/>
            <person name="Henrissat B."/>
            <person name="Grigoriev I.V."/>
            <person name="Martin F.M."/>
            <person name="Perotto S."/>
        </authorList>
    </citation>
    <scope>NUCLEOTIDE SEQUENCE [LARGE SCALE GENOMIC DNA]</scope>
    <source>
        <strain evidence="1 2">ATCC 22711</strain>
    </source>
</reference>
<organism evidence="1 2">
    <name type="scientific">Amorphotheca resinae ATCC 22711</name>
    <dbReference type="NCBI Taxonomy" id="857342"/>
    <lineage>
        <taxon>Eukaryota</taxon>
        <taxon>Fungi</taxon>
        <taxon>Dikarya</taxon>
        <taxon>Ascomycota</taxon>
        <taxon>Pezizomycotina</taxon>
        <taxon>Leotiomycetes</taxon>
        <taxon>Helotiales</taxon>
        <taxon>Amorphothecaceae</taxon>
        <taxon>Amorphotheca</taxon>
    </lineage>
</organism>
<dbReference type="Proteomes" id="UP000241818">
    <property type="component" value="Unassembled WGS sequence"/>
</dbReference>
<dbReference type="OrthoDB" id="1720422at2759"/>
<protein>
    <submittedName>
        <fullName evidence="1">Uncharacterized protein</fullName>
    </submittedName>
</protein>
<proteinExistence type="predicted"/>
<sequence>MNISLYHVLTRKVSNIHDLLQLCIVSKTFYSATIPELYTTILIRADDEECLHMVKVKHFLQNLGRMKHVRNLQVRSPFYVNRPERCIHNWDMIDMARGSASIGNKMRRIDKLSASLLAVLDLIRESELRSFSWEIGTCIRPQILGPTGYLNSKQNKLAVINLVTMGMCEINERGNSPIELGQFSCPRDISWIGMWSDRDLAALNTALKTNANHLRRLELDFVNMSLDPYKHSYLASRILELPVDQCKVRFPSLRALSLSSVSLEASHKELAYALNIHKLSSLTLRNCPGWEVLLTSAMERGHNRNLSSIEVVYHRDTWKPAIPILMAFFWPAPCLKDLFVSLSFPGHTFELWNVAKNQSGLTRFVYHEKTWQFRESGSDDGDLEVDNINLSLSTEDVKWLTLSGPEHPFAGSRSECLGLSCDLMILKPIVAPFATSLKFKILHVRRFGEGCLNGPRVGIYETTNGNKSTLPLKQFANWVFGPDGLLSLRVLAFGDFSYMDRLRDSNHLLCRHSWSFQHPRTKEVVALAFRHVEKTDHVLWSLVELNKDFLGACPTEPIFEYWASAT</sequence>